<gene>
    <name evidence="2" type="ORF">BN873_380050</name>
</gene>
<reference evidence="2" key="1">
    <citation type="submission" date="2013-07" db="EMBL/GenBank/DDBJ databases">
        <authorList>
            <person name="McIlroy S."/>
        </authorList>
    </citation>
    <scope>NUCLEOTIDE SEQUENCE [LARGE SCALE GENOMIC DNA]</scope>
    <source>
        <strain evidence="2">Run_A_D11</strain>
    </source>
</reference>
<dbReference type="EMBL" id="CBTJ020000045">
    <property type="protein sequence ID" value="CDI03068.1"/>
    <property type="molecule type" value="Genomic_DNA"/>
</dbReference>
<dbReference type="AlphaFoldDB" id="W6MDL4"/>
<comment type="caution">
    <text evidence="2">The sequence shown here is derived from an EMBL/GenBank/DDBJ whole genome shotgun (WGS) entry which is preliminary data.</text>
</comment>
<evidence type="ECO:0000313" key="2">
    <source>
        <dbReference type="EMBL" id="CDI03068.1"/>
    </source>
</evidence>
<feature type="compositionally biased region" description="Basic and acidic residues" evidence="1">
    <location>
        <begin position="26"/>
        <end position="46"/>
    </location>
</feature>
<evidence type="ECO:0000256" key="1">
    <source>
        <dbReference type="SAM" id="MobiDB-lite"/>
    </source>
</evidence>
<reference evidence="2" key="2">
    <citation type="submission" date="2014-03" db="EMBL/GenBank/DDBJ databases">
        <title>Candidatus Competibacter-lineage genomes retrieved from metagenomes reveal functional metabolic diversity.</title>
        <authorList>
            <person name="McIlroy S.J."/>
            <person name="Albertsen M."/>
            <person name="Andresen E.K."/>
            <person name="Saunders A.M."/>
            <person name="Kristiansen R."/>
            <person name="Stokholm-Bjerregaard M."/>
            <person name="Nielsen K.L."/>
            <person name="Nielsen P.H."/>
        </authorList>
    </citation>
    <scope>NUCLEOTIDE SEQUENCE</scope>
    <source>
        <strain evidence="2">Run_A_D11</strain>
    </source>
</reference>
<sequence length="56" mass="6299">MSGRAKPPFGIQFGRKMAAIIGKIPERAKSFIPERRPPQQNDRQEKGALAMSGYRK</sequence>
<keyword evidence="3" id="KW-1185">Reference proteome</keyword>
<proteinExistence type="predicted"/>
<organism evidence="2 3">
    <name type="scientific">Candidatus Competibacter denitrificans Run_A_D11</name>
    <dbReference type="NCBI Taxonomy" id="1400863"/>
    <lineage>
        <taxon>Bacteria</taxon>
        <taxon>Pseudomonadati</taxon>
        <taxon>Pseudomonadota</taxon>
        <taxon>Gammaproteobacteria</taxon>
        <taxon>Candidatus Competibacteraceae</taxon>
        <taxon>Candidatus Competibacter</taxon>
    </lineage>
</organism>
<accession>W6MDL4</accession>
<feature type="region of interest" description="Disordered" evidence="1">
    <location>
        <begin position="26"/>
        <end position="56"/>
    </location>
</feature>
<protein>
    <submittedName>
        <fullName evidence="2">Uncharacterized protein</fullName>
    </submittedName>
</protein>
<name>W6MDL4_9GAMM</name>
<dbReference type="Proteomes" id="UP000035760">
    <property type="component" value="Unassembled WGS sequence"/>
</dbReference>
<evidence type="ECO:0000313" key="3">
    <source>
        <dbReference type="Proteomes" id="UP000035760"/>
    </source>
</evidence>